<name>A0A1A8Y061_9RHOO</name>
<dbReference type="RefSeq" id="WP_186412148.1">
    <property type="nucleotide sequence ID" value="NZ_FLQY01000358.1"/>
</dbReference>
<proteinExistence type="predicted"/>
<reference evidence="3 4" key="1">
    <citation type="submission" date="2016-06" db="EMBL/GenBank/DDBJ databases">
        <authorList>
            <person name="Kjaerup R.B."/>
            <person name="Dalgaard T.S."/>
            <person name="Juul-Madsen H.R."/>
        </authorList>
    </citation>
    <scope>NUCLEOTIDE SEQUENCE [LARGE SCALE GENOMIC DNA]</scope>
    <source>
        <strain evidence="3">2</strain>
    </source>
</reference>
<evidence type="ECO:0000256" key="2">
    <source>
        <dbReference type="SAM" id="MobiDB-lite"/>
    </source>
</evidence>
<organism evidence="3 4">
    <name type="scientific">Candidatus Propionivibrio aalborgensis</name>
    <dbReference type="NCBI Taxonomy" id="1860101"/>
    <lineage>
        <taxon>Bacteria</taxon>
        <taxon>Pseudomonadati</taxon>
        <taxon>Pseudomonadota</taxon>
        <taxon>Betaproteobacteria</taxon>
        <taxon>Rhodocyclales</taxon>
        <taxon>Rhodocyclaceae</taxon>
        <taxon>Propionivibrio</taxon>
    </lineage>
</organism>
<gene>
    <name evidence="3" type="ORF">PROAA_560002</name>
</gene>
<feature type="coiled-coil region" evidence="1">
    <location>
        <begin position="140"/>
        <end position="178"/>
    </location>
</feature>
<evidence type="ECO:0000256" key="1">
    <source>
        <dbReference type="SAM" id="Coils"/>
    </source>
</evidence>
<feature type="compositionally biased region" description="Pro residues" evidence="2">
    <location>
        <begin position="35"/>
        <end position="52"/>
    </location>
</feature>
<evidence type="ECO:0000313" key="4">
    <source>
        <dbReference type="Proteomes" id="UP000199600"/>
    </source>
</evidence>
<protein>
    <submittedName>
        <fullName evidence="3">Putative methyl-accepting chemotaxis sensory transducer</fullName>
    </submittedName>
</protein>
<sequence>MKGILGFLARANLVELTEEERLKAVADGHAETPGSVPPPEEPVAQAPPPPPMNIEECEIADDRPLEEIFSAAGVPESPYPVEKMLRLLDGLRAMDAATRKAAVLAMDAADDNWQIADCVGDAERKIAAIEAYKQHLVAQVEGSEQQVSKQIAELKSALENTTAAIRRQISELEELLQREVAKEAQQTTSLEAGLRATREAAARETRRMAAEIERLSEITLQFGPG</sequence>
<dbReference type="AlphaFoldDB" id="A0A1A8Y061"/>
<accession>A0A1A8Y061</accession>
<keyword evidence="1" id="KW-0175">Coiled coil</keyword>
<keyword evidence="4" id="KW-1185">Reference proteome</keyword>
<evidence type="ECO:0000313" key="3">
    <source>
        <dbReference type="EMBL" id="SBT10569.1"/>
    </source>
</evidence>
<dbReference type="Proteomes" id="UP000199600">
    <property type="component" value="Unassembled WGS sequence"/>
</dbReference>
<feature type="region of interest" description="Disordered" evidence="2">
    <location>
        <begin position="24"/>
        <end position="55"/>
    </location>
</feature>
<dbReference type="EMBL" id="FLQY01000358">
    <property type="protein sequence ID" value="SBT10569.1"/>
    <property type="molecule type" value="Genomic_DNA"/>
</dbReference>